<dbReference type="Pfam" id="PF13671">
    <property type="entry name" value="AAA_33"/>
    <property type="match status" value="1"/>
</dbReference>
<evidence type="ECO:0000256" key="8">
    <source>
        <dbReference type="ARBA" id="ARBA00023242"/>
    </source>
</evidence>
<keyword evidence="4" id="KW-1017">Isopeptide bond</keyword>
<evidence type="ECO:0000313" key="14">
    <source>
        <dbReference type="EMBL" id="EKC37519.1"/>
    </source>
</evidence>
<dbReference type="SUPFAM" id="SSF52540">
    <property type="entry name" value="P-loop containing nucleoside triphosphate hydrolases"/>
    <property type="match status" value="1"/>
</dbReference>
<dbReference type="PANTHER" id="PTHR13413">
    <property type="entry name" value="YLP MOTIF CONTAINING PROTEIN NUCLEAR PROTEIN ZAP"/>
    <property type="match status" value="1"/>
</dbReference>
<keyword evidence="2" id="KW-0488">Methylation</keyword>
<feature type="compositionally biased region" description="Basic and acidic residues" evidence="13">
    <location>
        <begin position="265"/>
        <end position="283"/>
    </location>
</feature>
<dbReference type="PANTHER" id="PTHR13413:SF0">
    <property type="entry name" value="YLP MOTIF-CONTAINING PROTEIN 1"/>
    <property type="match status" value="1"/>
</dbReference>
<evidence type="ECO:0000256" key="12">
    <source>
        <dbReference type="ARBA" id="ARBA00083294"/>
    </source>
</evidence>
<feature type="region of interest" description="Disordered" evidence="13">
    <location>
        <begin position="70"/>
        <end position="340"/>
    </location>
</feature>
<feature type="compositionally biased region" description="Basic and acidic residues" evidence="13">
    <location>
        <begin position="305"/>
        <end position="340"/>
    </location>
</feature>
<evidence type="ECO:0000256" key="10">
    <source>
        <dbReference type="ARBA" id="ARBA00065932"/>
    </source>
</evidence>
<dbReference type="InterPro" id="IPR026314">
    <property type="entry name" value="YLP_motif_con_p1"/>
</dbReference>
<keyword evidence="7" id="KW-0804">Transcription</keyword>
<evidence type="ECO:0000256" key="11">
    <source>
        <dbReference type="ARBA" id="ARBA00068971"/>
    </source>
</evidence>
<feature type="compositionally biased region" description="Basic residues" evidence="13">
    <location>
        <begin position="136"/>
        <end position="145"/>
    </location>
</feature>
<evidence type="ECO:0000256" key="7">
    <source>
        <dbReference type="ARBA" id="ARBA00023163"/>
    </source>
</evidence>
<organism evidence="14">
    <name type="scientific">Magallana gigas</name>
    <name type="common">Pacific oyster</name>
    <name type="synonym">Crassostrea gigas</name>
    <dbReference type="NCBI Taxonomy" id="29159"/>
    <lineage>
        <taxon>Eukaryota</taxon>
        <taxon>Metazoa</taxon>
        <taxon>Spiralia</taxon>
        <taxon>Lophotrochozoa</taxon>
        <taxon>Mollusca</taxon>
        <taxon>Bivalvia</taxon>
        <taxon>Autobranchia</taxon>
        <taxon>Pteriomorphia</taxon>
        <taxon>Ostreida</taxon>
        <taxon>Ostreoidea</taxon>
        <taxon>Ostreidae</taxon>
        <taxon>Magallana</taxon>
    </lineage>
</organism>
<keyword evidence="3" id="KW-0678">Repressor</keyword>
<comment type="subunit">
    <text evidence="10">Interacts with PPP1CA and NCOA5. Forms a complex with ILF2, ILF3, KHDRBS1, RBMX, NCOA5 and PPP1CA.</text>
</comment>
<proteinExistence type="predicted"/>
<keyword evidence="5" id="KW-0832">Ubl conjugation</keyword>
<feature type="compositionally biased region" description="Low complexity" evidence="13">
    <location>
        <begin position="87"/>
        <end position="98"/>
    </location>
</feature>
<dbReference type="InterPro" id="IPR027417">
    <property type="entry name" value="P-loop_NTPase"/>
</dbReference>
<comment type="subcellular location">
    <subcellularLocation>
        <location evidence="1">Nucleus speckle</location>
    </subcellularLocation>
</comment>
<keyword evidence="8" id="KW-0539">Nucleus</keyword>
<feature type="compositionally biased region" description="Basic and acidic residues" evidence="13">
    <location>
        <begin position="224"/>
        <end position="241"/>
    </location>
</feature>
<feature type="region of interest" description="Disordered" evidence="13">
    <location>
        <begin position="544"/>
        <end position="565"/>
    </location>
</feature>
<keyword evidence="6" id="KW-0805">Transcription regulation</keyword>
<protein>
    <recommendedName>
        <fullName evidence="11">YLP motif-containing protein 1</fullName>
    </recommendedName>
    <alternativeName>
        <fullName evidence="12">Nuclear protein ZAP3</fullName>
    </alternativeName>
</protein>
<dbReference type="HOGENOM" id="CLU_377340_0_0_1"/>
<dbReference type="GO" id="GO:0032204">
    <property type="term" value="P:regulation of telomere maintenance"/>
    <property type="evidence" value="ECO:0007669"/>
    <property type="project" value="TreeGrafter"/>
</dbReference>
<dbReference type="GO" id="GO:0016607">
    <property type="term" value="C:nuclear speck"/>
    <property type="evidence" value="ECO:0007669"/>
    <property type="project" value="UniProtKB-SubCell"/>
</dbReference>
<gene>
    <name evidence="14" type="ORF">CGI_10013970</name>
</gene>
<evidence type="ECO:0000256" key="6">
    <source>
        <dbReference type="ARBA" id="ARBA00023015"/>
    </source>
</evidence>
<dbReference type="EMBL" id="JH817468">
    <property type="protein sequence ID" value="EKC37519.1"/>
    <property type="molecule type" value="Genomic_DNA"/>
</dbReference>
<evidence type="ECO:0000256" key="13">
    <source>
        <dbReference type="SAM" id="MobiDB-lite"/>
    </source>
</evidence>
<evidence type="ECO:0000256" key="4">
    <source>
        <dbReference type="ARBA" id="ARBA00022499"/>
    </source>
</evidence>
<comment type="function">
    <text evidence="9">Plays a role in the reduction of telomerase activity during differentiation of embryonic stem cells by binding to the core promoter of TERT and controlling its down-regulation.</text>
</comment>
<name>K1R1Y7_MAGGI</name>
<sequence>MDPEDQDKTKGLCPISSALEVQGQIKALEVPDHNNQVLEGQVLFNKDKDPQLQGNMDKGDPLLNNRVIIIKGSGAPGPGLNERDQVPNEGPQQPGPNQFTDVTEESHNTGQEQEYPQEDENADNGWQAPWGPGWRGRGRGRRPYRGRGGVSQREPYPAEQKEGPPADDYPDRVGPPEQRHREDYGWHDRRADPYYERRDPYYDRFDPYPRRYDPYDRPPPPPDPYDRRPPPPPDPFDRRPYPEPYSRPYDYGRDYYNAYRPPPPVEDRPFQKPEVIDHAHKSSGDFLSRAPETPYVAPQTVIDYGHGRSTEEKERPPSATDRDRDRFRDPGSFRSPSHDRNVHEPRIEVVKVEDLLILPGRRTRPPQIVVILRGLPGSGKTYVGKLVKDKEVQHGGGAPRMLCLDDYFMTEVEKTEKDPETGKKVKKKVLEYEYEPELEVSYRQNMFKSFKKTIDDGFFPFIIVDAVNEKVKHFEEFWSYAKSKGFQVYIAEIEADITACSKRNTHHRSMKDIEKIKKYWEETPRHYLRLDVRALLQEDSITEVEMEDTESNTSEKRRKTESDEEEDLKIGGVSIGVRRGISSLFVVINDYVAGHQHGSQRREGYVCEFCKFLMSDGLFYMYLTETTTLCVNLMDSSISNTPVRQLTFSDKLDGLVHQKKRRPTTPVSIDDFLGEYYSKPLAPGQKRVRWADVEERKEQLRRREIGFVVGQTQRDWERITDDTFADRQLNRTKYI</sequence>
<dbReference type="Gene3D" id="3.40.50.300">
    <property type="entry name" value="P-loop containing nucleotide triphosphate hydrolases"/>
    <property type="match status" value="1"/>
</dbReference>
<reference evidence="14" key="1">
    <citation type="journal article" date="2012" name="Nature">
        <title>The oyster genome reveals stress adaptation and complexity of shell formation.</title>
        <authorList>
            <person name="Zhang G."/>
            <person name="Fang X."/>
            <person name="Guo X."/>
            <person name="Li L."/>
            <person name="Luo R."/>
            <person name="Xu F."/>
            <person name="Yang P."/>
            <person name="Zhang L."/>
            <person name="Wang X."/>
            <person name="Qi H."/>
            <person name="Xiong Z."/>
            <person name="Que H."/>
            <person name="Xie Y."/>
            <person name="Holland P.W."/>
            <person name="Paps J."/>
            <person name="Zhu Y."/>
            <person name="Wu F."/>
            <person name="Chen Y."/>
            <person name="Wang J."/>
            <person name="Peng C."/>
            <person name="Meng J."/>
            <person name="Yang L."/>
            <person name="Liu J."/>
            <person name="Wen B."/>
            <person name="Zhang N."/>
            <person name="Huang Z."/>
            <person name="Zhu Q."/>
            <person name="Feng Y."/>
            <person name="Mount A."/>
            <person name="Hedgecock D."/>
            <person name="Xu Z."/>
            <person name="Liu Y."/>
            <person name="Domazet-Loso T."/>
            <person name="Du Y."/>
            <person name="Sun X."/>
            <person name="Zhang S."/>
            <person name="Liu B."/>
            <person name="Cheng P."/>
            <person name="Jiang X."/>
            <person name="Li J."/>
            <person name="Fan D."/>
            <person name="Wang W."/>
            <person name="Fu W."/>
            <person name="Wang T."/>
            <person name="Wang B."/>
            <person name="Zhang J."/>
            <person name="Peng Z."/>
            <person name="Li Y."/>
            <person name="Li N."/>
            <person name="Wang J."/>
            <person name="Chen M."/>
            <person name="He Y."/>
            <person name="Tan F."/>
            <person name="Song X."/>
            <person name="Zheng Q."/>
            <person name="Huang R."/>
            <person name="Yang H."/>
            <person name="Du X."/>
            <person name="Chen L."/>
            <person name="Yang M."/>
            <person name="Gaffney P.M."/>
            <person name="Wang S."/>
            <person name="Luo L."/>
            <person name="She Z."/>
            <person name="Ming Y."/>
            <person name="Huang W."/>
            <person name="Zhang S."/>
            <person name="Huang B."/>
            <person name="Zhang Y."/>
            <person name="Qu T."/>
            <person name="Ni P."/>
            <person name="Miao G."/>
            <person name="Wang J."/>
            <person name="Wang Q."/>
            <person name="Steinberg C.E."/>
            <person name="Wang H."/>
            <person name="Li N."/>
            <person name="Qian L."/>
            <person name="Zhang G."/>
            <person name="Li Y."/>
            <person name="Yang H."/>
            <person name="Liu X."/>
            <person name="Wang J."/>
            <person name="Yin Y."/>
            <person name="Wang J."/>
        </authorList>
    </citation>
    <scope>NUCLEOTIDE SEQUENCE [LARGE SCALE GENOMIC DNA]</scope>
    <source>
        <strain evidence="14">05x7-T-G4-1.051#20</strain>
    </source>
</reference>
<evidence type="ECO:0000256" key="9">
    <source>
        <dbReference type="ARBA" id="ARBA00058677"/>
    </source>
</evidence>
<evidence type="ECO:0000256" key="5">
    <source>
        <dbReference type="ARBA" id="ARBA00022843"/>
    </source>
</evidence>
<evidence type="ECO:0000256" key="1">
    <source>
        <dbReference type="ARBA" id="ARBA00004324"/>
    </source>
</evidence>
<evidence type="ECO:0000256" key="3">
    <source>
        <dbReference type="ARBA" id="ARBA00022491"/>
    </source>
</evidence>
<accession>K1R1Y7</accession>
<evidence type="ECO:0000256" key="2">
    <source>
        <dbReference type="ARBA" id="ARBA00022481"/>
    </source>
</evidence>
<feature type="compositionally biased region" description="Basic and acidic residues" evidence="13">
    <location>
        <begin position="177"/>
        <end position="216"/>
    </location>
</feature>
<dbReference type="FunFam" id="3.40.50.300:FF:000399">
    <property type="entry name" value="YLP motif containing 1"/>
    <property type="match status" value="1"/>
</dbReference>
<dbReference type="AlphaFoldDB" id="K1R1Y7"/>
<dbReference type="InParanoid" id="K1R1Y7"/>